<proteinExistence type="predicted"/>
<reference evidence="1" key="1">
    <citation type="submission" date="2023-04" db="EMBL/GenBank/DDBJ databases">
        <title>Draft Genome sequencing of Naganishia species isolated from polar environments using Oxford Nanopore Technology.</title>
        <authorList>
            <person name="Leo P."/>
            <person name="Venkateswaran K."/>
        </authorList>
    </citation>
    <scope>NUCLEOTIDE SEQUENCE</scope>
    <source>
        <strain evidence="1">MNA-CCFEE 5261</strain>
    </source>
</reference>
<accession>A0ACC2UWS0</accession>
<evidence type="ECO:0000313" key="1">
    <source>
        <dbReference type="EMBL" id="KAJ9090812.1"/>
    </source>
</evidence>
<organism evidence="1 2">
    <name type="scientific">Naganishia cerealis</name>
    <dbReference type="NCBI Taxonomy" id="610337"/>
    <lineage>
        <taxon>Eukaryota</taxon>
        <taxon>Fungi</taxon>
        <taxon>Dikarya</taxon>
        <taxon>Basidiomycota</taxon>
        <taxon>Agaricomycotina</taxon>
        <taxon>Tremellomycetes</taxon>
        <taxon>Filobasidiales</taxon>
        <taxon>Filobasidiaceae</taxon>
        <taxon>Naganishia</taxon>
    </lineage>
</organism>
<dbReference type="EMBL" id="JASBWR010000161">
    <property type="protein sequence ID" value="KAJ9090812.1"/>
    <property type="molecule type" value="Genomic_DNA"/>
</dbReference>
<evidence type="ECO:0000313" key="2">
    <source>
        <dbReference type="Proteomes" id="UP001241377"/>
    </source>
</evidence>
<sequence length="349" mass="39050">MFRSTKYLSQLIYRQSSRQLLNTADFAFVFDIDGVLVRGSKPLPGAKPALELLRQNQVPFLLLTNGGGVTETERALFLSERIGVPLSPRQLVQSHTPMKSYIGQWDRVMVVGGPYDLARKCAIEYGFKDVLMPHDLVNATPGISPHHRYSKEFLDRYALSPSEVDLDKPVDAVLVFNDCRDMGTDIQVILDLLNSENGKIGTKRPVSGGGTEPAIPIIFSNNDFLWAADYPLPRFGQGAIRMMVERLYKEQNNGAELRSKILGKPFVSQYEFAAKTLVEWSGGQRFRHFYMVGDNPASDIQGANRSAWRSLLLRTGVYTDGDDIPLDLRPSEGVFDDVLDAVKHVLKLQ</sequence>
<gene>
    <name evidence="1" type="ORF">QFC19_009402</name>
</gene>
<protein>
    <submittedName>
        <fullName evidence="1">Uncharacterized protein</fullName>
    </submittedName>
</protein>
<name>A0ACC2UWS0_9TREE</name>
<dbReference type="Proteomes" id="UP001241377">
    <property type="component" value="Unassembled WGS sequence"/>
</dbReference>
<comment type="caution">
    <text evidence="1">The sequence shown here is derived from an EMBL/GenBank/DDBJ whole genome shotgun (WGS) entry which is preliminary data.</text>
</comment>
<keyword evidence="2" id="KW-1185">Reference proteome</keyword>